<evidence type="ECO:0000313" key="2">
    <source>
        <dbReference type="EMBL" id="GHC97803.1"/>
    </source>
</evidence>
<keyword evidence="1" id="KW-0812">Transmembrane</keyword>
<proteinExistence type="predicted"/>
<accession>A0ABQ3G9P5</accession>
<organism evidence="2 3">
    <name type="scientific">Pseudorhodoferax aquiterrae</name>
    <dbReference type="NCBI Taxonomy" id="747304"/>
    <lineage>
        <taxon>Bacteria</taxon>
        <taxon>Pseudomonadati</taxon>
        <taxon>Pseudomonadota</taxon>
        <taxon>Betaproteobacteria</taxon>
        <taxon>Burkholderiales</taxon>
        <taxon>Comamonadaceae</taxon>
    </lineage>
</organism>
<keyword evidence="1" id="KW-1133">Transmembrane helix</keyword>
<gene>
    <name evidence="2" type="ORF">GCM10007320_52970</name>
</gene>
<reference evidence="3" key="1">
    <citation type="journal article" date="2019" name="Int. J. Syst. Evol. Microbiol.">
        <title>The Global Catalogue of Microorganisms (GCM) 10K type strain sequencing project: providing services to taxonomists for standard genome sequencing and annotation.</title>
        <authorList>
            <consortium name="The Broad Institute Genomics Platform"/>
            <consortium name="The Broad Institute Genome Sequencing Center for Infectious Disease"/>
            <person name="Wu L."/>
            <person name="Ma J."/>
        </authorList>
    </citation>
    <scope>NUCLEOTIDE SEQUENCE [LARGE SCALE GENOMIC DNA]</scope>
    <source>
        <strain evidence="3">KCTC 23314</strain>
    </source>
</reference>
<name>A0ABQ3G9P5_9BURK</name>
<feature type="transmembrane region" description="Helical" evidence="1">
    <location>
        <begin position="6"/>
        <end position="28"/>
    </location>
</feature>
<dbReference type="EMBL" id="BMYK01000024">
    <property type="protein sequence ID" value="GHC97803.1"/>
    <property type="molecule type" value="Genomic_DNA"/>
</dbReference>
<dbReference type="Proteomes" id="UP000626210">
    <property type="component" value="Unassembled WGS sequence"/>
</dbReference>
<evidence type="ECO:0000256" key="1">
    <source>
        <dbReference type="SAM" id="Phobius"/>
    </source>
</evidence>
<comment type="caution">
    <text evidence="2">The sequence shown here is derived from an EMBL/GenBank/DDBJ whole genome shotgun (WGS) entry which is preliminary data.</text>
</comment>
<keyword evidence="3" id="KW-1185">Reference proteome</keyword>
<protein>
    <submittedName>
        <fullName evidence="2">Uncharacterized protein</fullName>
    </submittedName>
</protein>
<evidence type="ECO:0000313" key="3">
    <source>
        <dbReference type="Proteomes" id="UP000626210"/>
    </source>
</evidence>
<keyword evidence="1" id="KW-0472">Membrane</keyword>
<sequence>MANELLPFALAMLAIVLPLLLGWVLVTLSAKRQRGEPKAPSPK</sequence>
<dbReference type="RefSeq" id="WP_268245975.1">
    <property type="nucleotide sequence ID" value="NZ_BMYK01000024.1"/>
</dbReference>